<dbReference type="AlphaFoldDB" id="A0AAD7P2M7"/>
<feature type="compositionally biased region" description="Basic and acidic residues" evidence="5">
    <location>
        <begin position="674"/>
        <end position="695"/>
    </location>
</feature>
<evidence type="ECO:0000256" key="3">
    <source>
        <dbReference type="ARBA" id="ARBA00023055"/>
    </source>
</evidence>
<dbReference type="InterPro" id="IPR001849">
    <property type="entry name" value="PH_domain"/>
</dbReference>
<dbReference type="Proteomes" id="UP001215598">
    <property type="component" value="Unassembled WGS sequence"/>
</dbReference>
<protein>
    <submittedName>
        <fullName evidence="7">Oxysterol binding protein</fullName>
    </submittedName>
</protein>
<dbReference type="CDD" id="cd13289">
    <property type="entry name" value="PH_Osh3p_yeast"/>
    <property type="match status" value="1"/>
</dbReference>
<dbReference type="FunFam" id="2.40.160.120:FF:000001">
    <property type="entry name" value="Oxysterol-binding protein"/>
    <property type="match status" value="1"/>
</dbReference>
<evidence type="ECO:0000256" key="2">
    <source>
        <dbReference type="ARBA" id="ARBA00022448"/>
    </source>
</evidence>
<evidence type="ECO:0000259" key="6">
    <source>
        <dbReference type="PROSITE" id="PS50003"/>
    </source>
</evidence>
<dbReference type="GO" id="GO:0097038">
    <property type="term" value="C:perinuclear endoplasmic reticulum"/>
    <property type="evidence" value="ECO:0007669"/>
    <property type="project" value="TreeGrafter"/>
</dbReference>
<dbReference type="InterPro" id="IPR037239">
    <property type="entry name" value="OSBP_sf"/>
</dbReference>
<dbReference type="PROSITE" id="PS50003">
    <property type="entry name" value="PH_DOMAIN"/>
    <property type="match status" value="1"/>
</dbReference>
<organism evidence="7 8">
    <name type="scientific">Mycena metata</name>
    <dbReference type="NCBI Taxonomy" id="1033252"/>
    <lineage>
        <taxon>Eukaryota</taxon>
        <taxon>Fungi</taxon>
        <taxon>Dikarya</taxon>
        <taxon>Basidiomycota</taxon>
        <taxon>Agaricomycotina</taxon>
        <taxon>Agaricomycetes</taxon>
        <taxon>Agaricomycetidae</taxon>
        <taxon>Agaricales</taxon>
        <taxon>Marasmiineae</taxon>
        <taxon>Mycenaceae</taxon>
        <taxon>Mycena</taxon>
    </lineage>
</organism>
<feature type="compositionally biased region" description="Polar residues" evidence="5">
    <location>
        <begin position="315"/>
        <end position="339"/>
    </location>
</feature>
<dbReference type="Gene3D" id="3.30.70.3490">
    <property type="match status" value="1"/>
</dbReference>
<comment type="caution">
    <text evidence="7">The sequence shown here is derived from an EMBL/GenBank/DDBJ whole genome shotgun (WGS) entry which is preliminary data.</text>
</comment>
<evidence type="ECO:0000256" key="4">
    <source>
        <dbReference type="ARBA" id="ARBA00023121"/>
    </source>
</evidence>
<dbReference type="Gene3D" id="2.40.160.120">
    <property type="match status" value="1"/>
</dbReference>
<dbReference type="SMART" id="SM00233">
    <property type="entry name" value="PH"/>
    <property type="match status" value="1"/>
</dbReference>
<evidence type="ECO:0000256" key="5">
    <source>
        <dbReference type="SAM" id="MobiDB-lite"/>
    </source>
</evidence>
<dbReference type="Pfam" id="PF01237">
    <property type="entry name" value="Oxysterol_BP"/>
    <property type="match status" value="1"/>
</dbReference>
<evidence type="ECO:0000256" key="1">
    <source>
        <dbReference type="ARBA" id="ARBA00008842"/>
    </source>
</evidence>
<dbReference type="GO" id="GO:0006897">
    <property type="term" value="P:endocytosis"/>
    <property type="evidence" value="ECO:0007669"/>
    <property type="project" value="TreeGrafter"/>
</dbReference>
<reference evidence="7" key="1">
    <citation type="submission" date="2023-03" db="EMBL/GenBank/DDBJ databases">
        <title>Massive genome expansion in bonnet fungi (Mycena s.s.) driven by repeated elements and novel gene families across ecological guilds.</title>
        <authorList>
            <consortium name="Lawrence Berkeley National Laboratory"/>
            <person name="Harder C.B."/>
            <person name="Miyauchi S."/>
            <person name="Viragh M."/>
            <person name="Kuo A."/>
            <person name="Thoen E."/>
            <person name="Andreopoulos B."/>
            <person name="Lu D."/>
            <person name="Skrede I."/>
            <person name="Drula E."/>
            <person name="Henrissat B."/>
            <person name="Morin E."/>
            <person name="Kohler A."/>
            <person name="Barry K."/>
            <person name="LaButti K."/>
            <person name="Morin E."/>
            <person name="Salamov A."/>
            <person name="Lipzen A."/>
            <person name="Mereny Z."/>
            <person name="Hegedus B."/>
            <person name="Baldrian P."/>
            <person name="Stursova M."/>
            <person name="Weitz H."/>
            <person name="Taylor A."/>
            <person name="Grigoriev I.V."/>
            <person name="Nagy L.G."/>
            <person name="Martin F."/>
            <person name="Kauserud H."/>
        </authorList>
    </citation>
    <scope>NUCLEOTIDE SEQUENCE</scope>
    <source>
        <strain evidence="7">CBHHK182m</strain>
    </source>
</reference>
<feature type="region of interest" description="Disordered" evidence="5">
    <location>
        <begin position="314"/>
        <end position="341"/>
    </location>
</feature>
<keyword evidence="4" id="KW-0446">Lipid-binding</keyword>
<dbReference type="EMBL" id="JARKIB010000001">
    <property type="protein sequence ID" value="KAJ7786044.1"/>
    <property type="molecule type" value="Genomic_DNA"/>
</dbReference>
<dbReference type="GO" id="GO:0035621">
    <property type="term" value="P:ER to Golgi ceramide transport"/>
    <property type="evidence" value="ECO:0007669"/>
    <property type="project" value="TreeGrafter"/>
</dbReference>
<keyword evidence="8" id="KW-1185">Reference proteome</keyword>
<dbReference type="GO" id="GO:0034727">
    <property type="term" value="P:piecemeal microautophagy of the nucleus"/>
    <property type="evidence" value="ECO:0007669"/>
    <property type="project" value="TreeGrafter"/>
</dbReference>
<dbReference type="GO" id="GO:0032934">
    <property type="term" value="F:sterol binding"/>
    <property type="evidence" value="ECO:0007669"/>
    <property type="project" value="TreeGrafter"/>
</dbReference>
<evidence type="ECO:0000313" key="8">
    <source>
        <dbReference type="Proteomes" id="UP001215598"/>
    </source>
</evidence>
<gene>
    <name evidence="7" type="ORF">B0H16DRAFT_1488980</name>
</gene>
<dbReference type="InterPro" id="IPR000648">
    <property type="entry name" value="Oxysterol-bd"/>
</dbReference>
<dbReference type="GO" id="GO:0032541">
    <property type="term" value="C:cortical endoplasmic reticulum"/>
    <property type="evidence" value="ECO:0007669"/>
    <property type="project" value="TreeGrafter"/>
</dbReference>
<dbReference type="PANTHER" id="PTHR10972">
    <property type="entry name" value="OXYSTEROL-BINDING PROTEIN-RELATED"/>
    <property type="match status" value="1"/>
</dbReference>
<comment type="similarity">
    <text evidence="1">Belongs to the OSBP family.</text>
</comment>
<feature type="compositionally biased region" description="Polar residues" evidence="5">
    <location>
        <begin position="263"/>
        <end position="273"/>
    </location>
</feature>
<keyword evidence="3" id="KW-0445">Lipid transport</keyword>
<name>A0AAD7P2M7_9AGAR</name>
<dbReference type="SUPFAM" id="SSF50729">
    <property type="entry name" value="PH domain-like"/>
    <property type="match status" value="1"/>
</dbReference>
<keyword evidence="2" id="KW-0813">Transport</keyword>
<proteinExistence type="inferred from homology"/>
<feature type="region of interest" description="Disordered" evidence="5">
    <location>
        <begin position="251"/>
        <end position="273"/>
    </location>
</feature>
<feature type="domain" description="PH" evidence="6">
    <location>
        <begin position="25"/>
        <end position="116"/>
    </location>
</feature>
<dbReference type="GO" id="GO:0005829">
    <property type="term" value="C:cytosol"/>
    <property type="evidence" value="ECO:0007669"/>
    <property type="project" value="TreeGrafter"/>
</dbReference>
<dbReference type="SUPFAM" id="SSF144000">
    <property type="entry name" value="Oxysterol-binding protein-like"/>
    <property type="match status" value="1"/>
</dbReference>
<evidence type="ECO:0000313" key="7">
    <source>
        <dbReference type="EMBL" id="KAJ7786044.1"/>
    </source>
</evidence>
<dbReference type="GO" id="GO:0006887">
    <property type="term" value="P:exocytosis"/>
    <property type="evidence" value="ECO:0007669"/>
    <property type="project" value="TreeGrafter"/>
</dbReference>
<dbReference type="Gene3D" id="2.30.29.30">
    <property type="entry name" value="Pleckstrin-homology domain (PH domain)/Phosphotyrosine-binding domain (PTB)"/>
    <property type="match status" value="1"/>
</dbReference>
<dbReference type="Pfam" id="PF15409">
    <property type="entry name" value="PH_8"/>
    <property type="match status" value="1"/>
</dbReference>
<dbReference type="GO" id="GO:0005886">
    <property type="term" value="C:plasma membrane"/>
    <property type="evidence" value="ECO:0007669"/>
    <property type="project" value="TreeGrafter"/>
</dbReference>
<dbReference type="InterPro" id="IPR041680">
    <property type="entry name" value="PH_8"/>
</dbReference>
<dbReference type="GO" id="GO:0030011">
    <property type="term" value="P:maintenance of cell polarity"/>
    <property type="evidence" value="ECO:0007669"/>
    <property type="project" value="TreeGrafter"/>
</dbReference>
<sequence length="729" mass="81529">MPSSTAPTNSVVGTSVAFGLPVASAVLREGWVLKKRRKKMQGFARRYFTLYQSGILTYAFDRGQPIRDQVSLHHSAISTAPGRRDIHIDSNTTFHIKCLSTEDFDEWMSAFRRFIGPGPESRKSTTIRHLTRQGSISVNKSGAVLEEMTLTITDLEEAILALTHDELSPKKALKPKSEKEKVKGDKGMLGLFKRTSHHSAMHDALSEVPEKSPAQRVHDALQTLKTQHAALLKSNQALALMDVGQSLRSSPLPITNEEEENSVPRTYSPSTSFSLPISRKRTSILTTTTSESLNEWFDADSDGAEEFILDIPPAQLQSREPSKLMSNDSRSSLGHSSADTDIVGGELPRDPSEASTIDPTDGAVQVIRRTRLPAAPVGDEGSLFAILKKNVGKDLSTIAFPITFNEPLTLLQRAAEEVEYYELLNLAAAATDPTERFCYVAAFAVSSYAHTRHRSGRKGFNPMLGETFEDVRMKFIAEKVRHNPLEMAYHAEGPNWELTATSAGKTKFWGKSLEVIPLGTTYLKIGDDRFEWKKPSSFMRNLMVGTKYLEHVGKMTIENTHTEGRSVIEFKPSGYWGASNMVSGTVHSPSGKAVTQLEGKWDDQMSQTLDASHFRILWRVAPYPKDTHEYYGFTSFGITLNEITSDIEGKLPPTDSRRRPDVRALEEGQLDVAEREKTRVEEAQRERRRKGDDTQPRWFKQVGEEWEYIGGYWEARAQGWKGSTITALW</sequence>
<accession>A0AAD7P2M7</accession>
<dbReference type="InterPro" id="IPR011993">
    <property type="entry name" value="PH-like_dom_sf"/>
</dbReference>
<dbReference type="GO" id="GO:0120009">
    <property type="term" value="P:intermembrane lipid transfer"/>
    <property type="evidence" value="ECO:0007669"/>
    <property type="project" value="UniProtKB-ARBA"/>
</dbReference>
<feature type="region of interest" description="Disordered" evidence="5">
    <location>
        <begin position="674"/>
        <end position="696"/>
    </location>
</feature>
<dbReference type="PANTHER" id="PTHR10972:SF203">
    <property type="entry name" value="OXYSTEROL-BINDING PROTEIN HOMOLOG 3"/>
    <property type="match status" value="1"/>
</dbReference>